<dbReference type="PANTHER" id="PTHR22946:SF13">
    <property type="entry name" value="ALPHA_BETA HYDROLASE PSOB"/>
    <property type="match status" value="1"/>
</dbReference>
<keyword evidence="5" id="KW-1185">Reference proteome</keyword>
<evidence type="ECO:0000259" key="3">
    <source>
        <dbReference type="Pfam" id="PF12697"/>
    </source>
</evidence>
<comment type="similarity">
    <text evidence="2">Belongs to the AB hydrolase superfamily. FUS2 hydrolase family.</text>
</comment>
<accession>A0A2T2NQS4</accession>
<gene>
    <name evidence="4" type="ORF">BS50DRAFT_348026</name>
</gene>
<dbReference type="OrthoDB" id="249703at2759"/>
<dbReference type="STRING" id="1448308.A0A2T2NQS4"/>
<feature type="domain" description="AB hydrolase-1" evidence="3">
    <location>
        <begin position="179"/>
        <end position="292"/>
    </location>
</feature>
<protein>
    <submittedName>
        <fullName evidence="4">Prolyl oligopeptidase-like protein</fullName>
    </submittedName>
</protein>
<name>A0A2T2NQS4_CORCC</name>
<dbReference type="InterPro" id="IPR050261">
    <property type="entry name" value="FrsA_esterase"/>
</dbReference>
<dbReference type="PANTHER" id="PTHR22946">
    <property type="entry name" value="DIENELACTONE HYDROLASE DOMAIN-CONTAINING PROTEIN-RELATED"/>
    <property type="match status" value="1"/>
</dbReference>
<evidence type="ECO:0000256" key="1">
    <source>
        <dbReference type="ARBA" id="ARBA00022801"/>
    </source>
</evidence>
<dbReference type="InterPro" id="IPR029058">
    <property type="entry name" value="AB_hydrolase_fold"/>
</dbReference>
<evidence type="ECO:0000313" key="4">
    <source>
        <dbReference type="EMBL" id="PSN67740.1"/>
    </source>
</evidence>
<dbReference type="Gene3D" id="3.40.50.1820">
    <property type="entry name" value="alpha/beta hydrolase"/>
    <property type="match status" value="1"/>
</dbReference>
<evidence type="ECO:0000313" key="5">
    <source>
        <dbReference type="Proteomes" id="UP000240883"/>
    </source>
</evidence>
<dbReference type="InterPro" id="IPR000073">
    <property type="entry name" value="AB_hydrolase_1"/>
</dbReference>
<sequence length="424" mass="47488">MHRFFVSDFFNFEFIRILSTARYGGCEIAEALEAAANIKDSDAESWSEEWQRQSLLAEALAKEARERGDYSAASSAFFRASNYARASQYMLYDYFRHSARIILLLERSKDLFKQGSTLMTGVTTHSLMIPYLEGIEMPAFLYLPNRILSAKNVGRHPLVINLCGGDSTQEEMFLVSAFAGVSRGFAVLTFEGPGQGILLKKSKLPMQPAFENVVSSVLDFLCKLDPCGKSQYNIDLGRISVVGQSLGAYFALRAAADSRIRACVAIDPPYDMWDIAVSRLPHWFLTGWVAGYITNYMFNSIVSLLSRLNFQLKWEVSHMLAMTGERDASGAFRALKKFTLGGAEDSRYLDKIKCPVFVSGAGSSLYFDPTKSSQKIYAELIHLETPKKELWIAEEAAQGGFQAKVGAFELANHRIFTWLEKQDQ</sequence>
<dbReference type="Proteomes" id="UP000240883">
    <property type="component" value="Unassembled WGS sequence"/>
</dbReference>
<dbReference type="AlphaFoldDB" id="A0A2T2NQS4"/>
<dbReference type="EMBL" id="KZ678134">
    <property type="protein sequence ID" value="PSN67740.1"/>
    <property type="molecule type" value="Genomic_DNA"/>
</dbReference>
<reference evidence="4 5" key="1">
    <citation type="journal article" date="2018" name="Front. Microbiol.">
        <title>Genome-Wide Analysis of Corynespora cassiicola Leaf Fall Disease Putative Effectors.</title>
        <authorList>
            <person name="Lopez D."/>
            <person name="Ribeiro S."/>
            <person name="Label P."/>
            <person name="Fumanal B."/>
            <person name="Venisse J.S."/>
            <person name="Kohler A."/>
            <person name="de Oliveira R.R."/>
            <person name="Labutti K."/>
            <person name="Lipzen A."/>
            <person name="Lail K."/>
            <person name="Bauer D."/>
            <person name="Ohm R.A."/>
            <person name="Barry K.W."/>
            <person name="Spatafora J."/>
            <person name="Grigoriev I.V."/>
            <person name="Martin F.M."/>
            <person name="Pujade-Renaud V."/>
        </authorList>
    </citation>
    <scope>NUCLEOTIDE SEQUENCE [LARGE SCALE GENOMIC DNA]</scope>
    <source>
        <strain evidence="4 5">Philippines</strain>
    </source>
</reference>
<dbReference type="GO" id="GO:0016787">
    <property type="term" value="F:hydrolase activity"/>
    <property type="evidence" value="ECO:0007669"/>
    <property type="project" value="UniProtKB-KW"/>
</dbReference>
<dbReference type="SUPFAM" id="SSF53474">
    <property type="entry name" value="alpha/beta-Hydrolases"/>
    <property type="match status" value="1"/>
</dbReference>
<dbReference type="Gene3D" id="1.20.1440.110">
    <property type="entry name" value="acylaminoacyl peptidase"/>
    <property type="match status" value="1"/>
</dbReference>
<organism evidence="4 5">
    <name type="scientific">Corynespora cassiicola Philippines</name>
    <dbReference type="NCBI Taxonomy" id="1448308"/>
    <lineage>
        <taxon>Eukaryota</taxon>
        <taxon>Fungi</taxon>
        <taxon>Dikarya</taxon>
        <taxon>Ascomycota</taxon>
        <taxon>Pezizomycotina</taxon>
        <taxon>Dothideomycetes</taxon>
        <taxon>Pleosporomycetidae</taxon>
        <taxon>Pleosporales</taxon>
        <taxon>Corynesporascaceae</taxon>
        <taxon>Corynespora</taxon>
    </lineage>
</organism>
<keyword evidence="1" id="KW-0378">Hydrolase</keyword>
<dbReference type="Pfam" id="PF12697">
    <property type="entry name" value="Abhydrolase_6"/>
    <property type="match status" value="1"/>
</dbReference>
<evidence type="ECO:0000256" key="2">
    <source>
        <dbReference type="ARBA" id="ARBA00038115"/>
    </source>
</evidence>
<proteinExistence type="inferred from homology"/>